<evidence type="ECO:0000313" key="9">
    <source>
        <dbReference type="Proteomes" id="UP000001745"/>
    </source>
</evidence>
<dbReference type="VEuPathDB" id="FungiDB:TSTA_050590"/>
<accession>B8MIV8</accession>
<dbReference type="Proteomes" id="UP000001745">
    <property type="component" value="Unassembled WGS sequence"/>
</dbReference>
<evidence type="ECO:0000256" key="6">
    <source>
        <dbReference type="SAM" id="Phobius"/>
    </source>
</evidence>
<dbReference type="PANTHER" id="PTHR33048:SF124">
    <property type="entry name" value="INTEGRAL MEMBRANE PROTEIN"/>
    <property type="match status" value="1"/>
</dbReference>
<protein>
    <recommendedName>
        <fullName evidence="7">Rhodopsin domain-containing protein</fullName>
    </recommendedName>
</protein>
<dbReference type="HOGENOM" id="CLU_853052_0_0_1"/>
<evidence type="ECO:0000256" key="2">
    <source>
        <dbReference type="ARBA" id="ARBA00022692"/>
    </source>
</evidence>
<dbReference type="EMBL" id="EQ962657">
    <property type="protein sequence ID" value="EED15620.1"/>
    <property type="molecule type" value="Genomic_DNA"/>
</dbReference>
<dbReference type="STRING" id="441959.B8MIV8"/>
<dbReference type="PANTHER" id="PTHR33048">
    <property type="entry name" value="PTH11-LIKE INTEGRAL MEMBRANE PROTEIN (AFU_ORTHOLOGUE AFUA_5G11245)"/>
    <property type="match status" value="1"/>
</dbReference>
<gene>
    <name evidence="8" type="ORF">TSTA_050590</name>
</gene>
<sequence length="326" mass="36488">MLQWFTQLRYPNIVSKECFSAEDSFYALCEDLPLILEHLIVYRAYPTEAQLALIVKHNPKCPWRWQSLSSPALLNQGHKSIEKMDGAGGIDSEVVNHILFKGFWIAVLWRNSTNQTHGPGTKLNSERPTYKTYLSGGNLSSMTEASPEKPAILIGLDETVGMFVGVKIDKYDLIGNTSLYKGEDREEALVLKEYSKTLLAASTIYIMCLACAKIALLLFYYSLLHVIQFWKYFMHVVIGIIAVYTIAIFFSLIFACHSIGKSWDPTPQTSHMSYCVDRLGLYLANAILNTVSDIILTLIPVPIVWSLHVPVGQKLGIAAIFAIGCL</sequence>
<dbReference type="AlphaFoldDB" id="B8MIV8"/>
<evidence type="ECO:0000256" key="1">
    <source>
        <dbReference type="ARBA" id="ARBA00004141"/>
    </source>
</evidence>
<dbReference type="Pfam" id="PF20684">
    <property type="entry name" value="Fung_rhodopsin"/>
    <property type="match status" value="1"/>
</dbReference>
<dbReference type="GeneID" id="8109101"/>
<dbReference type="GO" id="GO:0016020">
    <property type="term" value="C:membrane"/>
    <property type="evidence" value="ECO:0007669"/>
    <property type="project" value="UniProtKB-SubCell"/>
</dbReference>
<dbReference type="InterPro" id="IPR052337">
    <property type="entry name" value="SAT4-like"/>
</dbReference>
<keyword evidence="2 6" id="KW-0812">Transmembrane</keyword>
<dbReference type="InterPro" id="IPR049326">
    <property type="entry name" value="Rhodopsin_dom_fungi"/>
</dbReference>
<keyword evidence="9" id="KW-1185">Reference proteome</keyword>
<evidence type="ECO:0000256" key="4">
    <source>
        <dbReference type="ARBA" id="ARBA00023136"/>
    </source>
</evidence>
<feature type="transmembrane region" description="Helical" evidence="6">
    <location>
        <begin position="232"/>
        <end position="260"/>
    </location>
</feature>
<feature type="domain" description="Rhodopsin" evidence="7">
    <location>
        <begin position="191"/>
        <end position="325"/>
    </location>
</feature>
<dbReference type="RefSeq" id="XP_002485573.1">
    <property type="nucleotide sequence ID" value="XM_002485528.1"/>
</dbReference>
<keyword evidence="4 6" id="KW-0472">Membrane</keyword>
<keyword evidence="3 6" id="KW-1133">Transmembrane helix</keyword>
<evidence type="ECO:0000256" key="5">
    <source>
        <dbReference type="ARBA" id="ARBA00038359"/>
    </source>
</evidence>
<proteinExistence type="inferred from homology"/>
<evidence type="ECO:0000259" key="7">
    <source>
        <dbReference type="Pfam" id="PF20684"/>
    </source>
</evidence>
<dbReference type="OrthoDB" id="5342292at2759"/>
<reference evidence="9" key="1">
    <citation type="journal article" date="2015" name="Genome Announc.">
        <title>Genome sequence of the AIDS-associated pathogen Penicillium marneffei (ATCC18224) and its near taxonomic relative Talaromyces stipitatus (ATCC10500).</title>
        <authorList>
            <person name="Nierman W.C."/>
            <person name="Fedorova-Abrams N.D."/>
            <person name="Andrianopoulos A."/>
        </authorList>
    </citation>
    <scope>NUCLEOTIDE SEQUENCE [LARGE SCALE GENOMIC DNA]</scope>
    <source>
        <strain evidence="9">ATCC 10500 / CBS 375.48 / QM 6759 / NRRL 1006</strain>
    </source>
</reference>
<dbReference type="eggNOG" id="ENOG502SH77">
    <property type="taxonomic scope" value="Eukaryota"/>
</dbReference>
<name>B8MIV8_TALSN</name>
<comment type="similarity">
    <text evidence="5">Belongs to the SAT4 family.</text>
</comment>
<evidence type="ECO:0000256" key="3">
    <source>
        <dbReference type="ARBA" id="ARBA00022989"/>
    </source>
</evidence>
<dbReference type="PhylomeDB" id="B8MIV8"/>
<feature type="transmembrane region" description="Helical" evidence="6">
    <location>
        <begin position="198"/>
        <end position="220"/>
    </location>
</feature>
<evidence type="ECO:0000313" key="8">
    <source>
        <dbReference type="EMBL" id="EED15620.1"/>
    </source>
</evidence>
<comment type="subcellular location">
    <subcellularLocation>
        <location evidence="1">Membrane</location>
        <topology evidence="1">Multi-pass membrane protein</topology>
    </subcellularLocation>
</comment>
<feature type="transmembrane region" description="Helical" evidence="6">
    <location>
        <begin position="281"/>
        <end position="305"/>
    </location>
</feature>
<dbReference type="InParanoid" id="B8MIV8"/>
<organism evidence="8 9">
    <name type="scientific">Talaromyces stipitatus (strain ATCC 10500 / CBS 375.48 / QM 6759 / NRRL 1006)</name>
    <name type="common">Penicillium stipitatum</name>
    <dbReference type="NCBI Taxonomy" id="441959"/>
    <lineage>
        <taxon>Eukaryota</taxon>
        <taxon>Fungi</taxon>
        <taxon>Dikarya</taxon>
        <taxon>Ascomycota</taxon>
        <taxon>Pezizomycotina</taxon>
        <taxon>Eurotiomycetes</taxon>
        <taxon>Eurotiomycetidae</taxon>
        <taxon>Eurotiales</taxon>
        <taxon>Trichocomaceae</taxon>
        <taxon>Talaromyces</taxon>
        <taxon>Talaromyces sect. Talaromyces</taxon>
    </lineage>
</organism>